<accession>A0A1W7RAD9</accession>
<dbReference type="GO" id="GO:0001558">
    <property type="term" value="P:regulation of cell growth"/>
    <property type="evidence" value="ECO:0007669"/>
    <property type="project" value="InterPro"/>
</dbReference>
<keyword evidence="5" id="KW-0393">Immunoglobulin domain</keyword>
<dbReference type="Gene3D" id="2.60.40.10">
    <property type="entry name" value="Immunoglobulins"/>
    <property type="match status" value="1"/>
</dbReference>
<dbReference type="InterPro" id="IPR009030">
    <property type="entry name" value="Growth_fac_rcpt_cys_sf"/>
</dbReference>
<evidence type="ECO:0000259" key="7">
    <source>
        <dbReference type="PROSITE" id="PS50835"/>
    </source>
</evidence>
<dbReference type="Pfam" id="PF13927">
    <property type="entry name" value="Ig_3"/>
    <property type="match status" value="1"/>
</dbReference>
<evidence type="ECO:0000256" key="4">
    <source>
        <dbReference type="ARBA" id="ARBA00023157"/>
    </source>
</evidence>
<feature type="domain" description="IGFBP N-terminal" evidence="8">
    <location>
        <begin position="17"/>
        <end position="99"/>
    </location>
</feature>
<feature type="chain" id="PRO_5013275485" evidence="6">
    <location>
        <begin position="17"/>
        <end position="253"/>
    </location>
</feature>
<evidence type="ECO:0000259" key="9">
    <source>
        <dbReference type="PROSITE" id="PS51465"/>
    </source>
</evidence>
<dbReference type="Gene3D" id="3.30.60.30">
    <property type="match status" value="1"/>
</dbReference>
<dbReference type="InterPro" id="IPR000867">
    <property type="entry name" value="IGFBP-like"/>
</dbReference>
<reference evidence="10" key="1">
    <citation type="submission" date="2016-11" db="EMBL/GenBank/DDBJ databases">
        <title>Venom-gland transcriptomics and venom proteomics of the black-back scorpion (Hadrurus spadix) reveal detectability challenges and an unexplored realm of animal toxin diversity.</title>
        <authorList>
            <person name="Rokyta D.R."/>
            <person name="Ward M.J."/>
        </authorList>
    </citation>
    <scope>NUCLEOTIDE SEQUENCE</scope>
    <source>
        <tissue evidence="10">Venom gland</tissue>
    </source>
</reference>
<dbReference type="InterPro" id="IPR003598">
    <property type="entry name" value="Ig_sub2"/>
</dbReference>
<dbReference type="SUPFAM" id="SSF100895">
    <property type="entry name" value="Kazal-type serine protease inhibitors"/>
    <property type="match status" value="1"/>
</dbReference>
<dbReference type="InterPro" id="IPR036058">
    <property type="entry name" value="Kazal_dom_sf"/>
</dbReference>
<keyword evidence="2" id="KW-0964">Secreted</keyword>
<dbReference type="CDD" id="cd00104">
    <property type="entry name" value="KAZAL_FS"/>
    <property type="match status" value="1"/>
</dbReference>
<evidence type="ECO:0000313" key="10">
    <source>
        <dbReference type="EMBL" id="JAV48093.1"/>
    </source>
</evidence>
<dbReference type="FunFam" id="2.60.40.10:FF:000032">
    <property type="entry name" value="palladin isoform X1"/>
    <property type="match status" value="1"/>
</dbReference>
<evidence type="ECO:0000256" key="2">
    <source>
        <dbReference type="ARBA" id="ARBA00022525"/>
    </source>
</evidence>
<dbReference type="SMART" id="SM00409">
    <property type="entry name" value="IG"/>
    <property type="match status" value="1"/>
</dbReference>
<dbReference type="GO" id="GO:0005576">
    <property type="term" value="C:extracellular region"/>
    <property type="evidence" value="ECO:0007669"/>
    <property type="project" value="UniProtKB-SubCell"/>
</dbReference>
<dbReference type="Pfam" id="PF07648">
    <property type="entry name" value="Kazal_2"/>
    <property type="match status" value="1"/>
</dbReference>
<evidence type="ECO:0000259" key="8">
    <source>
        <dbReference type="PROSITE" id="PS51323"/>
    </source>
</evidence>
<dbReference type="SMART" id="SM00280">
    <property type="entry name" value="KAZAL"/>
    <property type="match status" value="1"/>
</dbReference>
<feature type="domain" description="Kazal-like" evidence="9">
    <location>
        <begin position="75"/>
        <end position="141"/>
    </location>
</feature>
<comment type="subcellular location">
    <subcellularLocation>
        <location evidence="1">Secreted</location>
    </subcellularLocation>
</comment>
<dbReference type="SMART" id="SM00408">
    <property type="entry name" value="IGc2"/>
    <property type="match status" value="1"/>
</dbReference>
<proteinExistence type="predicted"/>
<dbReference type="PANTHER" id="PTHR14186">
    <property type="entry name" value="INSULIN-LIKE GROWTH FACTOR BINDING PROTEIN-RELATED"/>
    <property type="match status" value="1"/>
</dbReference>
<dbReference type="SMART" id="SM00121">
    <property type="entry name" value="IB"/>
    <property type="match status" value="1"/>
</dbReference>
<keyword evidence="4" id="KW-1015">Disulfide bond</keyword>
<dbReference type="Pfam" id="PF00219">
    <property type="entry name" value="IGFBP"/>
    <property type="match status" value="1"/>
</dbReference>
<dbReference type="PROSITE" id="PS51465">
    <property type="entry name" value="KAZAL_2"/>
    <property type="match status" value="1"/>
</dbReference>
<dbReference type="SUPFAM" id="SSF57184">
    <property type="entry name" value="Growth factor receptor domain"/>
    <property type="match status" value="1"/>
</dbReference>
<evidence type="ECO:0000256" key="6">
    <source>
        <dbReference type="SAM" id="SignalP"/>
    </source>
</evidence>
<dbReference type="PROSITE" id="PS51323">
    <property type="entry name" value="IGFBP_N_2"/>
    <property type="match status" value="1"/>
</dbReference>
<dbReference type="InterPro" id="IPR011390">
    <property type="entry name" value="IGFBP_rP_mac25"/>
</dbReference>
<sequence length="253" mass="27882">MWNCVLLVGIVGLAAGAKINCPPCHKESCQAPLNCLAGLVKDICDCCYVCGRTEGERCDNLNLALPYGRKYGYCGENLECRMRTDLAPGDPDEGICVCLKQDVLCGSDGNTYDNECKLTEARYKLRDVNYLRAVSRGPCRSAPEIISPPETTVNRTGGSAALSCEVTGWPIPVIEWKVDHGDGIMLPMPSDRPRISVQTRGGPGNYEVTSWLQVQNLELKDHATYWCIARNDEGEMSASAQIRIKNFPRFNEI</sequence>
<keyword evidence="3 6" id="KW-0732">Signal</keyword>
<organism evidence="10">
    <name type="scientific">Hadrurus spadix</name>
    <dbReference type="NCBI Taxonomy" id="141984"/>
    <lineage>
        <taxon>Eukaryota</taxon>
        <taxon>Metazoa</taxon>
        <taxon>Ecdysozoa</taxon>
        <taxon>Arthropoda</taxon>
        <taxon>Chelicerata</taxon>
        <taxon>Arachnida</taxon>
        <taxon>Scorpiones</taxon>
        <taxon>Iurida</taxon>
        <taxon>Iuroidea</taxon>
        <taxon>Hadrurus</taxon>
    </lineage>
</organism>
<name>A0A1W7RAD9_9SCOR</name>
<feature type="domain" description="Ig-like" evidence="7">
    <location>
        <begin position="143"/>
        <end position="243"/>
    </location>
</feature>
<evidence type="ECO:0000256" key="3">
    <source>
        <dbReference type="ARBA" id="ARBA00022729"/>
    </source>
</evidence>
<dbReference type="InterPro" id="IPR013783">
    <property type="entry name" value="Ig-like_fold"/>
</dbReference>
<dbReference type="InterPro" id="IPR002350">
    <property type="entry name" value="Kazal_dom"/>
</dbReference>
<dbReference type="SUPFAM" id="SSF48726">
    <property type="entry name" value="Immunoglobulin"/>
    <property type="match status" value="1"/>
</dbReference>
<evidence type="ECO:0000256" key="1">
    <source>
        <dbReference type="ARBA" id="ARBA00004613"/>
    </source>
</evidence>
<evidence type="ECO:0000256" key="5">
    <source>
        <dbReference type="ARBA" id="ARBA00023319"/>
    </source>
</evidence>
<dbReference type="PANTHER" id="PTHR14186:SF19">
    <property type="entry name" value="INSULIN-LIKE GROWTH FACTOR-BINDING PROTEIN 7"/>
    <property type="match status" value="1"/>
</dbReference>
<dbReference type="InterPro" id="IPR036179">
    <property type="entry name" value="Ig-like_dom_sf"/>
</dbReference>
<dbReference type="PROSITE" id="PS50835">
    <property type="entry name" value="IG_LIKE"/>
    <property type="match status" value="1"/>
</dbReference>
<dbReference type="AlphaFoldDB" id="A0A1W7RAD9"/>
<protein>
    <submittedName>
        <fullName evidence="10">Insulin-like growth factor-binding protein</fullName>
    </submittedName>
</protein>
<dbReference type="GO" id="GO:0009966">
    <property type="term" value="P:regulation of signal transduction"/>
    <property type="evidence" value="ECO:0007669"/>
    <property type="project" value="TreeGrafter"/>
</dbReference>
<dbReference type="Gene3D" id="4.10.40.20">
    <property type="match status" value="1"/>
</dbReference>
<dbReference type="InterPro" id="IPR007110">
    <property type="entry name" value="Ig-like_dom"/>
</dbReference>
<feature type="signal peptide" evidence="6">
    <location>
        <begin position="1"/>
        <end position="16"/>
    </location>
</feature>
<dbReference type="InterPro" id="IPR003599">
    <property type="entry name" value="Ig_sub"/>
</dbReference>
<dbReference type="GO" id="GO:0005520">
    <property type="term" value="F:insulin-like growth factor binding"/>
    <property type="evidence" value="ECO:0007669"/>
    <property type="project" value="InterPro"/>
</dbReference>
<dbReference type="EMBL" id="GFAH01000296">
    <property type="protein sequence ID" value="JAV48093.1"/>
    <property type="molecule type" value="Transcribed_RNA"/>
</dbReference>